<dbReference type="Gene3D" id="3.40.50.150">
    <property type="entry name" value="Vaccinia Virus protein VP39"/>
    <property type="match status" value="1"/>
</dbReference>
<dbReference type="InterPro" id="IPR036804">
    <property type="entry name" value="CheR_N_sf"/>
</dbReference>
<keyword evidence="8" id="KW-1185">Reference proteome</keyword>
<evidence type="ECO:0000259" key="6">
    <source>
        <dbReference type="PROSITE" id="PS50123"/>
    </source>
</evidence>
<evidence type="ECO:0000256" key="2">
    <source>
        <dbReference type="ARBA" id="ARBA00012534"/>
    </source>
</evidence>
<dbReference type="SUPFAM" id="SSF47757">
    <property type="entry name" value="Chemotaxis receptor methyltransferase CheR, N-terminal domain"/>
    <property type="match status" value="1"/>
</dbReference>
<organism evidence="7 8">
    <name type="scientific">Brevundimonas vitisensis</name>
    <dbReference type="NCBI Taxonomy" id="2800818"/>
    <lineage>
        <taxon>Bacteria</taxon>
        <taxon>Pseudomonadati</taxon>
        <taxon>Pseudomonadota</taxon>
        <taxon>Alphaproteobacteria</taxon>
        <taxon>Caulobacterales</taxon>
        <taxon>Caulobacteraceae</taxon>
        <taxon>Brevundimonas</taxon>
    </lineage>
</organism>
<dbReference type="InterPro" id="IPR022642">
    <property type="entry name" value="CheR_C"/>
</dbReference>
<reference evidence="7 8" key="1">
    <citation type="submission" date="2021-01" db="EMBL/GenBank/DDBJ databases">
        <title>Brevundimonas vitis sp. nov., an bacterium isolated from grape (Vitis vinifera).</title>
        <authorList>
            <person name="Jiang L."/>
            <person name="Lee J."/>
        </authorList>
    </citation>
    <scope>NUCLEOTIDE SEQUENCE [LARGE SCALE GENOMIC DNA]</scope>
    <source>
        <strain evidence="7 8">GRTSA-9</strain>
    </source>
</reference>
<accession>A0ABX7BQT4</accession>
<dbReference type="Pfam" id="PF03705">
    <property type="entry name" value="CheR_N"/>
    <property type="match status" value="1"/>
</dbReference>
<evidence type="ECO:0000256" key="3">
    <source>
        <dbReference type="ARBA" id="ARBA00022603"/>
    </source>
</evidence>
<feature type="domain" description="CheR-type methyltransferase" evidence="6">
    <location>
        <begin position="1"/>
        <end position="245"/>
    </location>
</feature>
<dbReference type="Gene3D" id="1.10.155.10">
    <property type="entry name" value="Chemotaxis receptor methyltransferase CheR, N-terminal domain"/>
    <property type="match status" value="1"/>
</dbReference>
<dbReference type="InterPro" id="IPR029063">
    <property type="entry name" value="SAM-dependent_MTases_sf"/>
</dbReference>
<dbReference type="EMBL" id="CP067977">
    <property type="protein sequence ID" value="QQQ19622.1"/>
    <property type="molecule type" value="Genomic_DNA"/>
</dbReference>
<protein>
    <recommendedName>
        <fullName evidence="2">protein-glutamate O-methyltransferase</fullName>
        <ecNumber evidence="2">2.1.1.80</ecNumber>
    </recommendedName>
</protein>
<dbReference type="InterPro" id="IPR022641">
    <property type="entry name" value="CheR_N"/>
</dbReference>
<keyword evidence="4" id="KW-0808">Transferase</keyword>
<dbReference type="PANTHER" id="PTHR24422">
    <property type="entry name" value="CHEMOTAXIS PROTEIN METHYLTRANSFERASE"/>
    <property type="match status" value="1"/>
</dbReference>
<evidence type="ECO:0000256" key="5">
    <source>
        <dbReference type="ARBA" id="ARBA00022691"/>
    </source>
</evidence>
<keyword evidence="3" id="KW-0489">Methyltransferase</keyword>
<dbReference type="PRINTS" id="PR00996">
    <property type="entry name" value="CHERMTFRASE"/>
</dbReference>
<evidence type="ECO:0000313" key="7">
    <source>
        <dbReference type="EMBL" id="QQQ19622.1"/>
    </source>
</evidence>
<dbReference type="PANTHER" id="PTHR24422:SF21">
    <property type="entry name" value="CHEMOTAXIS PROTEIN METHYLTRANSFERASE 1"/>
    <property type="match status" value="1"/>
</dbReference>
<evidence type="ECO:0000256" key="4">
    <source>
        <dbReference type="ARBA" id="ARBA00022679"/>
    </source>
</evidence>
<dbReference type="SUPFAM" id="SSF53335">
    <property type="entry name" value="S-adenosyl-L-methionine-dependent methyltransferases"/>
    <property type="match status" value="1"/>
</dbReference>
<gene>
    <name evidence="7" type="ORF">JIP62_05910</name>
</gene>
<dbReference type="RefSeq" id="WP_201103973.1">
    <property type="nucleotide sequence ID" value="NZ_CP067977.1"/>
</dbReference>
<name>A0ABX7BQT4_9CAUL</name>
<evidence type="ECO:0000313" key="8">
    <source>
        <dbReference type="Proteomes" id="UP000595448"/>
    </source>
</evidence>
<dbReference type="Pfam" id="PF01739">
    <property type="entry name" value="CheR"/>
    <property type="match status" value="1"/>
</dbReference>
<dbReference type="EC" id="2.1.1.80" evidence="2"/>
<keyword evidence="5" id="KW-0949">S-adenosyl-L-methionine</keyword>
<dbReference type="InterPro" id="IPR050903">
    <property type="entry name" value="Bact_Chemotaxis_MeTrfase"/>
</dbReference>
<dbReference type="SMART" id="SM00138">
    <property type="entry name" value="MeTrc"/>
    <property type="match status" value="1"/>
</dbReference>
<dbReference type="Proteomes" id="UP000595448">
    <property type="component" value="Chromosome"/>
</dbReference>
<comment type="catalytic activity">
    <reaction evidence="1">
        <text>L-glutamyl-[protein] + S-adenosyl-L-methionine = [protein]-L-glutamate 5-O-methyl ester + S-adenosyl-L-homocysteine</text>
        <dbReference type="Rhea" id="RHEA:24452"/>
        <dbReference type="Rhea" id="RHEA-COMP:10208"/>
        <dbReference type="Rhea" id="RHEA-COMP:10311"/>
        <dbReference type="ChEBI" id="CHEBI:29973"/>
        <dbReference type="ChEBI" id="CHEBI:57856"/>
        <dbReference type="ChEBI" id="CHEBI:59789"/>
        <dbReference type="ChEBI" id="CHEBI:82795"/>
        <dbReference type="EC" id="2.1.1.80"/>
    </reaction>
</comment>
<evidence type="ECO:0000256" key="1">
    <source>
        <dbReference type="ARBA" id="ARBA00001541"/>
    </source>
</evidence>
<sequence length="275" mass="30456">MTPEDFDRLQSLLATRAGYRLTRERIHLAEHRLGPVARREGFDSVDELLRTLWSQPVASLGWSVIEALLNPETWFRRDAAAFDVFGKELLPALSRARPGGRVRVWSAGCSTGQEAYGLAMAALEADASVAITATDLNQRALEKARSGAYSGFEIQRGLTAHTMLRWFDQAEDAWVARPELGAVIRFVRANLLDVPPTALSDESRFDVIFCRHVIADMEPARRAAVLDGLERRLVDDGCLFLGPDERPEADTLAFRPVSGRQGLYVKAPAALRRAA</sequence>
<proteinExistence type="predicted"/>
<dbReference type="InterPro" id="IPR000780">
    <property type="entry name" value="CheR_MeTrfase"/>
</dbReference>
<dbReference type="PROSITE" id="PS50123">
    <property type="entry name" value="CHER"/>
    <property type="match status" value="1"/>
</dbReference>